<dbReference type="PANTHER" id="PTHR13069">
    <property type="entry name" value="ALKYLATED DNA REPAIR PROTEIN ALKB HOMOLOG 8"/>
    <property type="match status" value="1"/>
</dbReference>
<comment type="caution">
    <text evidence="4">The sequence shown here is derived from an EMBL/GenBank/DDBJ whole genome shotgun (WGS) entry which is preliminary data.</text>
</comment>
<dbReference type="InterPro" id="IPR029063">
    <property type="entry name" value="SAM-dependent_MTases_sf"/>
</dbReference>
<dbReference type="InterPro" id="IPR013216">
    <property type="entry name" value="Methyltransf_11"/>
</dbReference>
<sequence length="247" mass="27760">MDTKPEADDAVCSTVNPQKLESEHVHVVYDLIANHFSATRYKPWPIVDAFLKDMPAGSLGADVGCGNGKYLGVNPELLTLGSDRSPNLVEICRDRGFEAMTADNLSLPYRSDVFDFAISIAVIHHFSTPERRKQAIIELLRILKPGGRVLIFVWALEQGSKSKRQYETQDVFVPWKMPKNIYGSVPERQEPAPSGDESDVVYQRYYHMFVTKELDALVEEVSPGAVITSGYDRDNHYVIVEKPQTSK</sequence>
<evidence type="ECO:0000313" key="5">
    <source>
        <dbReference type="Proteomes" id="UP001648503"/>
    </source>
</evidence>
<organism evidence="4 5">
    <name type="scientific">Batrachochytrium salamandrivorans</name>
    <dbReference type="NCBI Taxonomy" id="1357716"/>
    <lineage>
        <taxon>Eukaryota</taxon>
        <taxon>Fungi</taxon>
        <taxon>Fungi incertae sedis</taxon>
        <taxon>Chytridiomycota</taxon>
        <taxon>Chytridiomycota incertae sedis</taxon>
        <taxon>Chytridiomycetes</taxon>
        <taxon>Rhizophydiales</taxon>
        <taxon>Rhizophydiales incertae sedis</taxon>
        <taxon>Batrachochytrium</taxon>
    </lineage>
</organism>
<name>A0ABQ8FEA3_9FUNG</name>
<reference evidence="4 5" key="1">
    <citation type="submission" date="2021-02" db="EMBL/GenBank/DDBJ databases">
        <title>Variation within the Batrachochytrium salamandrivorans European outbreak.</title>
        <authorList>
            <person name="Kelly M."/>
            <person name="Pasmans F."/>
            <person name="Shea T.P."/>
            <person name="Munoz J.F."/>
            <person name="Carranza S."/>
            <person name="Cuomo C.A."/>
            <person name="Martel A."/>
        </authorList>
    </citation>
    <scope>NUCLEOTIDE SEQUENCE [LARGE SCALE GENOMIC DNA]</scope>
    <source>
        <strain evidence="4 5">AMFP18/2</strain>
    </source>
</reference>
<evidence type="ECO:0000256" key="1">
    <source>
        <dbReference type="ARBA" id="ARBA00022603"/>
    </source>
</evidence>
<gene>
    <name evidence="4" type="ORF">BASA50_004904</name>
</gene>
<evidence type="ECO:0000313" key="4">
    <source>
        <dbReference type="EMBL" id="KAH6596799.1"/>
    </source>
</evidence>
<feature type="domain" description="Methyltransferase type 11" evidence="3">
    <location>
        <begin position="62"/>
        <end position="151"/>
    </location>
</feature>
<dbReference type="CDD" id="cd02440">
    <property type="entry name" value="AdoMet_MTases"/>
    <property type="match status" value="1"/>
</dbReference>
<keyword evidence="5" id="KW-1185">Reference proteome</keyword>
<keyword evidence="1" id="KW-0489">Methyltransferase</keyword>
<protein>
    <recommendedName>
        <fullName evidence="3">Methyltransferase type 11 domain-containing protein</fullName>
    </recommendedName>
</protein>
<dbReference type="InterPro" id="IPR051422">
    <property type="entry name" value="AlkB_tRNA_MeTrf/Diox"/>
</dbReference>
<dbReference type="Proteomes" id="UP001648503">
    <property type="component" value="Unassembled WGS sequence"/>
</dbReference>
<dbReference type="PANTHER" id="PTHR13069:SF21">
    <property type="entry name" value="ALKYLATED DNA REPAIR PROTEIN ALKB HOMOLOG 8"/>
    <property type="match status" value="1"/>
</dbReference>
<dbReference type="Gene3D" id="3.40.50.150">
    <property type="entry name" value="Vaccinia Virus protein VP39"/>
    <property type="match status" value="1"/>
</dbReference>
<dbReference type="Pfam" id="PF08241">
    <property type="entry name" value="Methyltransf_11"/>
    <property type="match status" value="1"/>
</dbReference>
<evidence type="ECO:0000256" key="2">
    <source>
        <dbReference type="ARBA" id="ARBA00022679"/>
    </source>
</evidence>
<proteinExistence type="predicted"/>
<evidence type="ECO:0000259" key="3">
    <source>
        <dbReference type="Pfam" id="PF08241"/>
    </source>
</evidence>
<accession>A0ABQ8FEA3</accession>
<dbReference type="SUPFAM" id="SSF53335">
    <property type="entry name" value="S-adenosyl-L-methionine-dependent methyltransferases"/>
    <property type="match status" value="1"/>
</dbReference>
<keyword evidence="2" id="KW-0808">Transferase</keyword>
<dbReference type="EMBL" id="JAFCIX010000184">
    <property type="protein sequence ID" value="KAH6596799.1"/>
    <property type="molecule type" value="Genomic_DNA"/>
</dbReference>